<dbReference type="Proteomes" id="UP000765224">
    <property type="component" value="Unassembled WGS sequence"/>
</dbReference>
<gene>
    <name evidence="2" type="ORF">KVG96_20935</name>
</gene>
<reference evidence="2 3" key="1">
    <citation type="submission" date="2021-06" db="EMBL/GenBank/DDBJ databases">
        <title>Updating the genus Pseudomonas: Description of 43 new species and partition of the Pseudomonas putida group.</title>
        <authorList>
            <person name="Girard L."/>
            <person name="Lood C."/>
            <person name="Vandamme P."/>
            <person name="Rokni-Zadeh H."/>
            <person name="Van Noort V."/>
            <person name="Hofte M."/>
            <person name="Lavigne R."/>
            <person name="De Mot R."/>
        </authorList>
    </citation>
    <scope>NUCLEOTIDE SEQUENCE [LARGE SCALE GENOMIC DNA]</scope>
    <source>
        <strain evidence="2 3">COR58</strain>
    </source>
</reference>
<dbReference type="InterPro" id="IPR053853">
    <property type="entry name" value="FitA-like_RHH"/>
</dbReference>
<evidence type="ECO:0000313" key="2">
    <source>
        <dbReference type="EMBL" id="MBV4460429.1"/>
    </source>
</evidence>
<sequence>MASIIIRNLDDDMKEQLRIVAAQNGRSMEEEARFILQRALTATGLSGGLGSRIRDRFREVGGAELDMPSRPAVLRTLSAAAPSDP</sequence>
<comment type="caution">
    <text evidence="2">The sequence shown here is derived from an EMBL/GenBank/DDBJ whole genome shotgun (WGS) entry which is preliminary data.</text>
</comment>
<proteinExistence type="predicted"/>
<protein>
    <submittedName>
        <fullName evidence="2">Arc family DNA-binding protein</fullName>
    </submittedName>
</protein>
<feature type="domain" description="Antitoxin FitA-like ribbon-helix-helix" evidence="1">
    <location>
        <begin position="2"/>
        <end position="40"/>
    </location>
</feature>
<accession>A0ABS6PJN8</accession>
<organism evidence="2 3">
    <name type="scientific">Pseudomonas ekonensis</name>
    <dbReference type="NCBI Taxonomy" id="2842353"/>
    <lineage>
        <taxon>Bacteria</taxon>
        <taxon>Pseudomonadati</taxon>
        <taxon>Pseudomonadota</taxon>
        <taxon>Gammaproteobacteria</taxon>
        <taxon>Pseudomonadales</taxon>
        <taxon>Pseudomonadaceae</taxon>
        <taxon>Pseudomonas</taxon>
    </lineage>
</organism>
<keyword evidence="3" id="KW-1185">Reference proteome</keyword>
<dbReference type="GO" id="GO:0003677">
    <property type="term" value="F:DNA binding"/>
    <property type="evidence" value="ECO:0007669"/>
    <property type="project" value="UniProtKB-KW"/>
</dbReference>
<evidence type="ECO:0000313" key="3">
    <source>
        <dbReference type="Proteomes" id="UP000765224"/>
    </source>
</evidence>
<dbReference type="RefSeq" id="WP_217893743.1">
    <property type="nucleotide sequence ID" value="NZ_JAHSTS010000002.1"/>
</dbReference>
<evidence type="ECO:0000259" key="1">
    <source>
        <dbReference type="Pfam" id="PF22513"/>
    </source>
</evidence>
<name>A0ABS6PJN8_9PSED</name>
<dbReference type="EMBL" id="JAHSTS010000002">
    <property type="protein sequence ID" value="MBV4460429.1"/>
    <property type="molecule type" value="Genomic_DNA"/>
</dbReference>
<dbReference type="Pfam" id="PF22513">
    <property type="entry name" value="FitA-like_RHH"/>
    <property type="match status" value="1"/>
</dbReference>
<keyword evidence="2" id="KW-0238">DNA-binding</keyword>